<comment type="subcellular location">
    <subcellularLocation>
        <location evidence="2">Cell membrane</location>
        <topology evidence="2">Multi-pass membrane protein</topology>
    </subcellularLocation>
</comment>
<dbReference type="UniPathway" id="UPA00557">
    <property type="reaction ID" value="UER00614"/>
</dbReference>
<dbReference type="GO" id="GO:0005886">
    <property type="term" value="C:plasma membrane"/>
    <property type="evidence" value="ECO:0007669"/>
    <property type="project" value="UniProtKB-SubCell"/>
</dbReference>
<evidence type="ECO:0000256" key="3">
    <source>
        <dbReference type="ARBA" id="ARBA00005119"/>
    </source>
</evidence>
<feature type="transmembrane region" description="Helical" evidence="19">
    <location>
        <begin position="170"/>
        <end position="186"/>
    </location>
</feature>
<evidence type="ECO:0000256" key="1">
    <source>
        <dbReference type="ARBA" id="ARBA00001698"/>
    </source>
</evidence>
<evidence type="ECO:0000256" key="8">
    <source>
        <dbReference type="ARBA" id="ARBA00022475"/>
    </source>
</evidence>
<dbReference type="Proteomes" id="UP000006443">
    <property type="component" value="Unassembled WGS sequence"/>
</dbReference>
<evidence type="ECO:0000256" key="14">
    <source>
        <dbReference type="ARBA" id="ARBA00023098"/>
    </source>
</evidence>
<evidence type="ECO:0000256" key="11">
    <source>
        <dbReference type="ARBA" id="ARBA00022692"/>
    </source>
</evidence>
<keyword evidence="12 18" id="KW-0548">Nucleotidyltransferase</keyword>
<dbReference type="EC" id="2.7.7.41" evidence="6 18"/>
<keyword evidence="8" id="KW-1003">Cell membrane</keyword>
<dbReference type="OrthoDB" id="9799199at2"/>
<evidence type="ECO:0000256" key="16">
    <source>
        <dbReference type="ARBA" id="ARBA00023209"/>
    </source>
</evidence>
<dbReference type="PROSITE" id="PS01315">
    <property type="entry name" value="CDS"/>
    <property type="match status" value="1"/>
</dbReference>
<keyword evidence="13 19" id="KW-1133">Transmembrane helix</keyword>
<evidence type="ECO:0000256" key="13">
    <source>
        <dbReference type="ARBA" id="ARBA00022989"/>
    </source>
</evidence>
<dbReference type="AlphaFoldDB" id="C0GIU9"/>
<gene>
    <name evidence="20" type="ORF">DealDRAFT_2408</name>
</gene>
<comment type="caution">
    <text evidence="20">The sequence shown here is derived from an EMBL/GenBank/DDBJ whole genome shotgun (WGS) entry which is preliminary data.</text>
</comment>
<comment type="pathway">
    <text evidence="4">Lipid metabolism.</text>
</comment>
<evidence type="ECO:0000256" key="12">
    <source>
        <dbReference type="ARBA" id="ARBA00022695"/>
    </source>
</evidence>
<evidence type="ECO:0000256" key="7">
    <source>
        <dbReference type="ARBA" id="ARBA00019373"/>
    </source>
</evidence>
<evidence type="ECO:0000256" key="6">
    <source>
        <dbReference type="ARBA" id="ARBA00012487"/>
    </source>
</evidence>
<keyword evidence="16" id="KW-0594">Phospholipid biosynthesis</keyword>
<dbReference type="STRING" id="555088.DealDRAFT_2408"/>
<dbReference type="EMBL" id="ACJM01000013">
    <property type="protein sequence ID" value="EEG76763.1"/>
    <property type="molecule type" value="Genomic_DNA"/>
</dbReference>
<evidence type="ECO:0000256" key="19">
    <source>
        <dbReference type="SAM" id="Phobius"/>
    </source>
</evidence>
<protein>
    <recommendedName>
        <fullName evidence="7 18">Phosphatidate cytidylyltransferase</fullName>
        <ecNumber evidence="6 18">2.7.7.41</ecNumber>
    </recommendedName>
</protein>
<reference evidence="20 21" key="1">
    <citation type="submission" date="2009-02" db="EMBL/GenBank/DDBJ databases">
        <title>Sequencing of the draft genome and assembly of Dethiobacter alkaliphilus AHT 1.</title>
        <authorList>
            <consortium name="US DOE Joint Genome Institute (JGI-PGF)"/>
            <person name="Lucas S."/>
            <person name="Copeland A."/>
            <person name="Lapidus A."/>
            <person name="Glavina del Rio T."/>
            <person name="Dalin E."/>
            <person name="Tice H."/>
            <person name="Bruce D."/>
            <person name="Goodwin L."/>
            <person name="Pitluck S."/>
            <person name="Larimer F."/>
            <person name="Land M.L."/>
            <person name="Hauser L."/>
            <person name="Muyzer G."/>
        </authorList>
    </citation>
    <scope>NUCLEOTIDE SEQUENCE [LARGE SCALE GENOMIC DNA]</scope>
    <source>
        <strain evidence="20 21">AHT 1</strain>
    </source>
</reference>
<evidence type="ECO:0000256" key="2">
    <source>
        <dbReference type="ARBA" id="ARBA00004651"/>
    </source>
</evidence>
<keyword evidence="17" id="KW-1208">Phospholipid metabolism</keyword>
<feature type="transmembrane region" description="Helical" evidence="19">
    <location>
        <begin position="128"/>
        <end position="149"/>
    </location>
</feature>
<feature type="transmembrane region" description="Helical" evidence="19">
    <location>
        <begin position="51"/>
        <end position="70"/>
    </location>
</feature>
<evidence type="ECO:0000256" key="18">
    <source>
        <dbReference type="RuleBase" id="RU003938"/>
    </source>
</evidence>
<keyword evidence="21" id="KW-1185">Reference proteome</keyword>
<evidence type="ECO:0000256" key="5">
    <source>
        <dbReference type="ARBA" id="ARBA00010185"/>
    </source>
</evidence>
<keyword evidence="11 18" id="KW-0812">Transmembrane</keyword>
<feature type="transmembrane region" description="Helical" evidence="19">
    <location>
        <begin position="101"/>
        <end position="122"/>
    </location>
</feature>
<accession>C0GIU9</accession>
<keyword evidence="15 19" id="KW-0472">Membrane</keyword>
<dbReference type="Pfam" id="PF01148">
    <property type="entry name" value="CTP_transf_1"/>
    <property type="match status" value="1"/>
</dbReference>
<name>C0GIU9_DETAL</name>
<dbReference type="GO" id="GO:0004605">
    <property type="term" value="F:phosphatidate cytidylyltransferase activity"/>
    <property type="evidence" value="ECO:0007669"/>
    <property type="project" value="UniProtKB-EC"/>
</dbReference>
<proteinExistence type="inferred from homology"/>
<dbReference type="InterPro" id="IPR000374">
    <property type="entry name" value="PC_trans"/>
</dbReference>
<dbReference type="eggNOG" id="COG4589">
    <property type="taxonomic scope" value="Bacteria"/>
</dbReference>
<dbReference type="RefSeq" id="WP_008517757.1">
    <property type="nucleotide sequence ID" value="NZ_ACJM01000013.1"/>
</dbReference>
<comment type="catalytic activity">
    <reaction evidence="1 18">
        <text>a 1,2-diacyl-sn-glycero-3-phosphate + CTP + H(+) = a CDP-1,2-diacyl-sn-glycerol + diphosphate</text>
        <dbReference type="Rhea" id="RHEA:16229"/>
        <dbReference type="ChEBI" id="CHEBI:15378"/>
        <dbReference type="ChEBI" id="CHEBI:33019"/>
        <dbReference type="ChEBI" id="CHEBI:37563"/>
        <dbReference type="ChEBI" id="CHEBI:58332"/>
        <dbReference type="ChEBI" id="CHEBI:58608"/>
        <dbReference type="EC" id="2.7.7.41"/>
    </reaction>
</comment>
<evidence type="ECO:0000313" key="20">
    <source>
        <dbReference type="EMBL" id="EEG76763.1"/>
    </source>
</evidence>
<comment type="similarity">
    <text evidence="5 18">Belongs to the CDS family.</text>
</comment>
<evidence type="ECO:0000313" key="21">
    <source>
        <dbReference type="Proteomes" id="UP000006443"/>
    </source>
</evidence>
<evidence type="ECO:0000256" key="10">
    <source>
        <dbReference type="ARBA" id="ARBA00022679"/>
    </source>
</evidence>
<keyword evidence="10 18" id="KW-0808">Transferase</keyword>
<evidence type="ECO:0000256" key="9">
    <source>
        <dbReference type="ARBA" id="ARBA00022516"/>
    </source>
</evidence>
<dbReference type="PANTHER" id="PTHR46382:SF1">
    <property type="entry name" value="PHOSPHATIDATE CYTIDYLYLTRANSFERASE"/>
    <property type="match status" value="1"/>
</dbReference>
<keyword evidence="9" id="KW-0444">Lipid biosynthesis</keyword>
<dbReference type="PANTHER" id="PTHR46382">
    <property type="entry name" value="PHOSPHATIDATE CYTIDYLYLTRANSFERASE"/>
    <property type="match status" value="1"/>
</dbReference>
<feature type="transmembrane region" description="Helical" evidence="19">
    <location>
        <begin position="6"/>
        <end position="39"/>
    </location>
</feature>
<comment type="pathway">
    <text evidence="3 18">Phospholipid metabolism; CDP-diacylglycerol biosynthesis; CDP-diacylglycerol from sn-glycerol 3-phosphate: step 3/3.</text>
</comment>
<evidence type="ECO:0000256" key="4">
    <source>
        <dbReference type="ARBA" id="ARBA00005189"/>
    </source>
</evidence>
<evidence type="ECO:0000256" key="15">
    <source>
        <dbReference type="ARBA" id="ARBA00023136"/>
    </source>
</evidence>
<dbReference type="GO" id="GO:0016024">
    <property type="term" value="P:CDP-diacylglycerol biosynthetic process"/>
    <property type="evidence" value="ECO:0007669"/>
    <property type="project" value="UniProtKB-UniPathway"/>
</dbReference>
<evidence type="ECO:0000256" key="17">
    <source>
        <dbReference type="ARBA" id="ARBA00023264"/>
    </source>
</evidence>
<organism evidence="20 21">
    <name type="scientific">Dethiobacter alkaliphilus AHT 1</name>
    <dbReference type="NCBI Taxonomy" id="555088"/>
    <lineage>
        <taxon>Bacteria</taxon>
        <taxon>Bacillati</taxon>
        <taxon>Bacillota</taxon>
        <taxon>Dethiobacteria</taxon>
        <taxon>Dethiobacterales</taxon>
        <taxon>Dethiobacteraceae</taxon>
        <taxon>Dethiobacter</taxon>
    </lineage>
</organism>
<keyword evidence="14" id="KW-0443">Lipid metabolism</keyword>
<sequence length="254" mass="27281">MFRQRLASALVGIPVVIAVSYLGGLLYVALITLVGLLALREYYTLTAIDDKGSMILGFGGHVLLTALLWLQGFTAFSAGFFAIFVFINIFWVLTYPRDFRILSFLLWGFVYVTGLMGFFVLLRELNTGFSAVLTVFVAVWASDTGAYLVGMSVGRHKLIPAVSPKKSVEGALGGMLATGLILALLAPQLGLVRLPALILGLTLSVAGQLGDLAESALKRWANIKDSGSFLPGHGGVLDRIDSLLFAAPLAYLFF</sequence>
<feature type="transmembrane region" description="Helical" evidence="19">
    <location>
        <begin position="76"/>
        <end position="94"/>
    </location>
</feature>